<name>A0A3A1Y1M8_9GAMM</name>
<dbReference type="PRINTS" id="PR00166">
    <property type="entry name" value="AROAAPRMEASE"/>
</dbReference>
<feature type="transmembrane region" description="Helical" evidence="9">
    <location>
        <begin position="145"/>
        <end position="167"/>
    </location>
</feature>
<evidence type="ECO:0000256" key="8">
    <source>
        <dbReference type="ARBA" id="ARBA00023136"/>
    </source>
</evidence>
<dbReference type="Pfam" id="PF03222">
    <property type="entry name" value="Trp_Tyr_perm"/>
    <property type="match status" value="1"/>
</dbReference>
<dbReference type="GO" id="GO:0015173">
    <property type="term" value="F:aromatic amino acid transmembrane transporter activity"/>
    <property type="evidence" value="ECO:0007669"/>
    <property type="project" value="InterPro"/>
</dbReference>
<evidence type="ECO:0000313" key="11">
    <source>
        <dbReference type="Proteomes" id="UP000266258"/>
    </source>
</evidence>
<comment type="subcellular location">
    <subcellularLocation>
        <location evidence="1">Cell inner membrane</location>
        <topology evidence="1">Multi-pass membrane protein</topology>
    </subcellularLocation>
</comment>
<evidence type="ECO:0000256" key="4">
    <source>
        <dbReference type="ARBA" id="ARBA00022519"/>
    </source>
</evidence>
<evidence type="ECO:0000256" key="9">
    <source>
        <dbReference type="SAM" id="Phobius"/>
    </source>
</evidence>
<feature type="transmembrane region" description="Helical" evidence="9">
    <location>
        <begin position="387"/>
        <end position="408"/>
    </location>
</feature>
<evidence type="ECO:0000256" key="2">
    <source>
        <dbReference type="ARBA" id="ARBA00022448"/>
    </source>
</evidence>
<feature type="transmembrane region" description="Helical" evidence="9">
    <location>
        <begin position="213"/>
        <end position="232"/>
    </location>
</feature>
<feature type="transmembrane region" description="Helical" evidence="9">
    <location>
        <begin position="179"/>
        <end position="201"/>
    </location>
</feature>
<evidence type="ECO:0000256" key="3">
    <source>
        <dbReference type="ARBA" id="ARBA00022475"/>
    </source>
</evidence>
<feature type="transmembrane region" description="Helical" evidence="9">
    <location>
        <begin position="85"/>
        <end position="107"/>
    </location>
</feature>
<keyword evidence="11" id="KW-1185">Reference proteome</keyword>
<evidence type="ECO:0000256" key="7">
    <source>
        <dbReference type="ARBA" id="ARBA00022989"/>
    </source>
</evidence>
<dbReference type="AlphaFoldDB" id="A0A3A1Y1M8"/>
<feature type="transmembrane region" description="Helical" evidence="9">
    <location>
        <begin position="266"/>
        <end position="293"/>
    </location>
</feature>
<dbReference type="GO" id="GO:0005886">
    <property type="term" value="C:plasma membrane"/>
    <property type="evidence" value="ECO:0007669"/>
    <property type="project" value="UniProtKB-SubCell"/>
</dbReference>
<dbReference type="InterPro" id="IPR013059">
    <property type="entry name" value="Trp_tyr_transpt"/>
</dbReference>
<feature type="transmembrane region" description="Helical" evidence="9">
    <location>
        <begin position="32"/>
        <end position="55"/>
    </location>
</feature>
<keyword evidence="4" id="KW-0997">Cell inner membrane</keyword>
<feature type="transmembrane region" description="Helical" evidence="9">
    <location>
        <begin position="119"/>
        <end position="138"/>
    </location>
</feature>
<dbReference type="Proteomes" id="UP000266258">
    <property type="component" value="Unassembled WGS sequence"/>
</dbReference>
<keyword evidence="7 9" id="KW-1133">Transmembrane helix</keyword>
<evidence type="ECO:0008006" key="12">
    <source>
        <dbReference type="Google" id="ProtNLM"/>
    </source>
</evidence>
<dbReference type="GO" id="GO:0003333">
    <property type="term" value="P:amino acid transmembrane transport"/>
    <property type="evidence" value="ECO:0007669"/>
    <property type="project" value="InterPro"/>
</dbReference>
<keyword evidence="8 9" id="KW-0472">Membrane</keyword>
<dbReference type="PANTHER" id="PTHR46997:SF2">
    <property type="entry name" value="TYROSINE-SPECIFIC TRANSPORT SYSTEM"/>
    <property type="match status" value="1"/>
</dbReference>
<dbReference type="EMBL" id="NRJH01000066">
    <property type="protein sequence ID" value="RIY31475.1"/>
    <property type="molecule type" value="Genomic_DNA"/>
</dbReference>
<keyword evidence="3" id="KW-1003">Cell membrane</keyword>
<dbReference type="InterPro" id="IPR018227">
    <property type="entry name" value="Amino_acid_transport_2"/>
</dbReference>
<dbReference type="RefSeq" id="WP_119497760.1">
    <property type="nucleotide sequence ID" value="NZ_NRJH01000066.1"/>
</dbReference>
<accession>A0A3A1Y1M8</accession>
<feature type="transmembrane region" description="Helical" evidence="9">
    <location>
        <begin position="346"/>
        <end position="366"/>
    </location>
</feature>
<organism evidence="10 11">
    <name type="scientific">Psittacicella melopsittaci</name>
    <dbReference type="NCBI Taxonomy" id="2028576"/>
    <lineage>
        <taxon>Bacteria</taxon>
        <taxon>Pseudomonadati</taxon>
        <taxon>Pseudomonadota</taxon>
        <taxon>Gammaproteobacteria</taxon>
        <taxon>Pasteurellales</taxon>
        <taxon>Psittacicellaceae</taxon>
        <taxon>Psittacicella</taxon>
    </lineage>
</organism>
<reference evidence="10 11" key="1">
    <citation type="submission" date="2017-08" db="EMBL/GenBank/DDBJ databases">
        <title>Reclassification of Bisgaard taxon 37 and 44.</title>
        <authorList>
            <person name="Christensen H."/>
        </authorList>
    </citation>
    <scope>NUCLEOTIDE SEQUENCE [LARGE SCALE GENOMIC DNA]</scope>
    <source>
        <strain evidence="10 11">B96_4</strain>
    </source>
</reference>
<dbReference type="OrthoDB" id="18749at2"/>
<keyword evidence="5 9" id="KW-0812">Transmembrane</keyword>
<evidence type="ECO:0000256" key="5">
    <source>
        <dbReference type="ARBA" id="ARBA00022692"/>
    </source>
</evidence>
<keyword evidence="6" id="KW-0029">Amino-acid transport</keyword>
<protein>
    <recommendedName>
        <fullName evidence="12">Tyrosine-specific transport protein</fullName>
    </recommendedName>
</protein>
<feature type="transmembrane region" description="Helical" evidence="9">
    <location>
        <begin position="5"/>
        <end position="26"/>
    </location>
</feature>
<evidence type="ECO:0000256" key="1">
    <source>
        <dbReference type="ARBA" id="ARBA00004429"/>
    </source>
</evidence>
<evidence type="ECO:0000313" key="10">
    <source>
        <dbReference type="EMBL" id="RIY31475.1"/>
    </source>
</evidence>
<dbReference type="Gene3D" id="1.20.1740.10">
    <property type="entry name" value="Amino acid/polyamine transporter I"/>
    <property type="match status" value="1"/>
</dbReference>
<proteinExistence type="predicted"/>
<dbReference type="PANTHER" id="PTHR46997">
    <property type="entry name" value="LOW AFFINITY TRYPTOPHAN PERMEASE-RELATED"/>
    <property type="match status" value="1"/>
</dbReference>
<evidence type="ECO:0000256" key="6">
    <source>
        <dbReference type="ARBA" id="ARBA00022970"/>
    </source>
</evidence>
<gene>
    <name evidence="10" type="ORF">CJP74_07225</name>
</gene>
<feature type="transmembrane region" description="Helical" evidence="9">
    <location>
        <begin position="324"/>
        <end position="340"/>
    </location>
</feature>
<sequence>MKSKVLGSMMLVAGSTIGAGMLVMPINSASVGFGVTFIELLVFYFLMLIPALAIAEATQFAPQGTSIAGIMQRTFGLTGYFANNILLYVFAYSLACAYISGITNVLAQILSVPEGFRRIFTLLCIIPLGLIVVISTRVADLINRVMFYIMCLAFIVLVGISLTNINLSYLTAGPVSATAVYRSIPIFFLAYGFHILIPSLSDYLDRNVRDLKISLIGGLTIPFVIFTIWNLVVHGQASQEQLIEFAQSNNVNIAGLITHGTPNTTLAVAITLFTLTALLTSFIGLSTALITTLKESFKKEQDKQPQGLIGADQDIKVETKLNRLALFVLTFALPAVMLTFTPAAFVFFLGFASIISTLQAMIMPMVALIKIRLTNPDLYKEKNVYRFFLPSSLLGLVSVAFLIMALMADLHF</sequence>
<comment type="caution">
    <text evidence="10">The sequence shown here is derived from an EMBL/GenBank/DDBJ whole genome shotgun (WGS) entry which is preliminary data.</text>
</comment>
<keyword evidence="2" id="KW-0813">Transport</keyword>